<sequence length="151" mass="16663">MKNIKAIIIRVLISAPIGVTIGLLLAISYSFAVHSTQFWPSTPQFVSQFANPVQATLAAMSLWALIGAIYGGSSTCFDQEKWSINKQTLTHFLITYILQMPIFVLAGWMPGNFPTLIGFTLGYSIIYVSIGITSKVFARKTIDQLNKKISK</sequence>
<feature type="transmembrane region" description="Helical" evidence="1">
    <location>
        <begin position="7"/>
        <end position="32"/>
    </location>
</feature>
<evidence type="ECO:0000256" key="1">
    <source>
        <dbReference type="SAM" id="Phobius"/>
    </source>
</evidence>
<feature type="transmembrane region" description="Helical" evidence="1">
    <location>
        <begin position="116"/>
        <end position="138"/>
    </location>
</feature>
<dbReference type="Proteomes" id="UP001321741">
    <property type="component" value="Chromosome"/>
</dbReference>
<dbReference type="Pfam" id="PF11457">
    <property type="entry name" value="DUF3021"/>
    <property type="match status" value="1"/>
</dbReference>
<reference evidence="2 3" key="1">
    <citation type="journal article" date="2023" name="Microbiol. Spectr.">
        <title>Symbiosis of Carpenter Bees with Uncharacterized Lactic Acid Bacteria Showing NAD Auxotrophy.</title>
        <authorList>
            <person name="Kawasaki S."/>
            <person name="Ozawa K."/>
            <person name="Mori T."/>
            <person name="Yamamoto A."/>
            <person name="Ito M."/>
            <person name="Ohkuma M."/>
            <person name="Sakamoto M."/>
            <person name="Matsutani M."/>
        </authorList>
    </citation>
    <scope>NUCLEOTIDE SEQUENCE [LARGE SCALE GENOMIC DNA]</scope>
    <source>
        <strain evidence="2 3">Kim32-2</strain>
    </source>
</reference>
<gene>
    <name evidence="2" type="ORF">KIM322_06000</name>
</gene>
<keyword evidence="1" id="KW-0472">Membrane</keyword>
<keyword evidence="1" id="KW-1133">Transmembrane helix</keyword>
<keyword evidence="1" id="KW-0812">Transmembrane</keyword>
<dbReference type="EMBL" id="AP026803">
    <property type="protein sequence ID" value="BDR60339.1"/>
    <property type="molecule type" value="Genomic_DNA"/>
</dbReference>
<proteinExistence type="predicted"/>
<dbReference type="RefSeq" id="WP_317638045.1">
    <property type="nucleotide sequence ID" value="NZ_AP026803.1"/>
</dbReference>
<organism evidence="2 3">
    <name type="scientific">Lactobacillus xylocopicola</name>
    <dbReference type="NCBI Taxonomy" id="2976676"/>
    <lineage>
        <taxon>Bacteria</taxon>
        <taxon>Bacillati</taxon>
        <taxon>Bacillota</taxon>
        <taxon>Bacilli</taxon>
        <taxon>Lactobacillales</taxon>
        <taxon>Lactobacillaceae</taxon>
        <taxon>Lactobacillus</taxon>
    </lineage>
</organism>
<feature type="transmembrane region" description="Helical" evidence="1">
    <location>
        <begin position="92"/>
        <end position="110"/>
    </location>
</feature>
<evidence type="ECO:0000313" key="2">
    <source>
        <dbReference type="EMBL" id="BDR60339.1"/>
    </source>
</evidence>
<name>A0ABN6SLM3_9LACO</name>
<accession>A0ABN6SLM3</accession>
<keyword evidence="3" id="KW-1185">Reference proteome</keyword>
<evidence type="ECO:0000313" key="3">
    <source>
        <dbReference type="Proteomes" id="UP001321741"/>
    </source>
</evidence>
<protein>
    <recommendedName>
        <fullName evidence="4">DUF3021 domain-containing protein</fullName>
    </recommendedName>
</protein>
<feature type="transmembrane region" description="Helical" evidence="1">
    <location>
        <begin position="52"/>
        <end position="71"/>
    </location>
</feature>
<dbReference type="InterPro" id="IPR021560">
    <property type="entry name" value="DUF3021"/>
</dbReference>
<evidence type="ECO:0008006" key="4">
    <source>
        <dbReference type="Google" id="ProtNLM"/>
    </source>
</evidence>